<evidence type="ECO:0000313" key="8">
    <source>
        <dbReference type="Proteomes" id="UP000886523"/>
    </source>
</evidence>
<evidence type="ECO:0000256" key="5">
    <source>
        <dbReference type="ARBA" id="ARBA00023242"/>
    </source>
</evidence>
<comment type="caution">
    <text evidence="7">The sequence shown here is derived from an EMBL/GenBank/DDBJ whole genome shotgun (WGS) entry which is preliminary data.</text>
</comment>
<evidence type="ECO:0000313" key="7">
    <source>
        <dbReference type="EMBL" id="KAF9509654.1"/>
    </source>
</evidence>
<dbReference type="InterPro" id="IPR050815">
    <property type="entry name" value="TF_fung"/>
</dbReference>
<reference evidence="7" key="1">
    <citation type="journal article" date="2020" name="Nat. Commun.">
        <title>Large-scale genome sequencing of mycorrhizal fungi provides insights into the early evolution of symbiotic traits.</title>
        <authorList>
            <person name="Miyauchi S."/>
            <person name="Kiss E."/>
            <person name="Kuo A."/>
            <person name="Drula E."/>
            <person name="Kohler A."/>
            <person name="Sanchez-Garcia M."/>
            <person name="Morin E."/>
            <person name="Andreopoulos B."/>
            <person name="Barry K.W."/>
            <person name="Bonito G."/>
            <person name="Buee M."/>
            <person name="Carver A."/>
            <person name="Chen C."/>
            <person name="Cichocki N."/>
            <person name="Clum A."/>
            <person name="Culley D."/>
            <person name="Crous P.W."/>
            <person name="Fauchery L."/>
            <person name="Girlanda M."/>
            <person name="Hayes R.D."/>
            <person name="Keri Z."/>
            <person name="LaButti K."/>
            <person name="Lipzen A."/>
            <person name="Lombard V."/>
            <person name="Magnuson J."/>
            <person name="Maillard F."/>
            <person name="Murat C."/>
            <person name="Nolan M."/>
            <person name="Ohm R.A."/>
            <person name="Pangilinan J."/>
            <person name="Pereira M.F."/>
            <person name="Perotto S."/>
            <person name="Peter M."/>
            <person name="Pfister S."/>
            <person name="Riley R."/>
            <person name="Sitrit Y."/>
            <person name="Stielow J.B."/>
            <person name="Szollosi G."/>
            <person name="Zifcakova L."/>
            <person name="Stursova M."/>
            <person name="Spatafora J.W."/>
            <person name="Tedersoo L."/>
            <person name="Vaario L.M."/>
            <person name="Yamada A."/>
            <person name="Yan M."/>
            <person name="Wang P."/>
            <person name="Xu J."/>
            <person name="Bruns T."/>
            <person name="Baldrian P."/>
            <person name="Vilgalys R."/>
            <person name="Dunand C."/>
            <person name="Henrissat B."/>
            <person name="Grigoriev I.V."/>
            <person name="Hibbett D."/>
            <person name="Nagy L.G."/>
            <person name="Martin F.M."/>
        </authorList>
    </citation>
    <scope>NUCLEOTIDE SEQUENCE</scope>
    <source>
        <strain evidence="7">UP504</strain>
    </source>
</reference>
<accession>A0A9P6AQ88</accession>
<gene>
    <name evidence="7" type="ORF">BS47DRAFT_140471</name>
</gene>
<dbReference type="OrthoDB" id="2309723at2759"/>
<dbReference type="PANTHER" id="PTHR47338:SF29">
    <property type="entry name" value="ZN(2)-C6 FUNGAL-TYPE DOMAIN-CONTAINING PROTEIN"/>
    <property type="match status" value="1"/>
</dbReference>
<keyword evidence="8" id="KW-1185">Reference proteome</keyword>
<evidence type="ECO:0000256" key="4">
    <source>
        <dbReference type="ARBA" id="ARBA00023163"/>
    </source>
</evidence>
<feature type="domain" description="Xylanolytic transcriptional activator regulatory" evidence="6">
    <location>
        <begin position="114"/>
        <end position="197"/>
    </location>
</feature>
<sequence length="298" mass="33171">MLPGELTDHLLAVFCSHIFQFSFYMSVQDFKRSVHLPPSDPDSLPPCLHSAIFLVACHFSPRPLSDLEAIFLQRTHRLLSQATVSGDRPMDICMAAVLFSRYCFYTNRPDLGVCYTSSALTFAIGCSLHQVSLQSSKLNPNTGPLPPSRSEEETLRRIRMWNSLYILDRGSSWTNGLAPYLSDEDITTPWSINSLSSGSRLQQIRTSPPSPTITSLFAADSPTLTVQRGDTALSIRARSVALHDRSNRFKLSLTARSGTRSIPSTHNCHNSSIPYRASRPSQVLGRLIHTGKMMKLFI</sequence>
<dbReference type="GO" id="GO:0005634">
    <property type="term" value="C:nucleus"/>
    <property type="evidence" value="ECO:0007669"/>
    <property type="project" value="UniProtKB-SubCell"/>
</dbReference>
<dbReference type="AlphaFoldDB" id="A0A9P6AQ88"/>
<name>A0A9P6AQ88_9AGAM</name>
<proteinExistence type="predicted"/>
<evidence type="ECO:0000256" key="2">
    <source>
        <dbReference type="ARBA" id="ARBA00022723"/>
    </source>
</evidence>
<organism evidence="7 8">
    <name type="scientific">Hydnum rufescens UP504</name>
    <dbReference type="NCBI Taxonomy" id="1448309"/>
    <lineage>
        <taxon>Eukaryota</taxon>
        <taxon>Fungi</taxon>
        <taxon>Dikarya</taxon>
        <taxon>Basidiomycota</taxon>
        <taxon>Agaricomycotina</taxon>
        <taxon>Agaricomycetes</taxon>
        <taxon>Cantharellales</taxon>
        <taxon>Hydnaceae</taxon>
        <taxon>Hydnum</taxon>
    </lineage>
</organism>
<dbReference type="SMART" id="SM00906">
    <property type="entry name" value="Fungal_trans"/>
    <property type="match status" value="1"/>
</dbReference>
<dbReference type="GO" id="GO:0008270">
    <property type="term" value="F:zinc ion binding"/>
    <property type="evidence" value="ECO:0007669"/>
    <property type="project" value="InterPro"/>
</dbReference>
<comment type="subcellular location">
    <subcellularLocation>
        <location evidence="1">Nucleus</location>
    </subcellularLocation>
</comment>
<keyword evidence="2" id="KW-0479">Metal-binding</keyword>
<dbReference type="InterPro" id="IPR007219">
    <property type="entry name" value="XnlR_reg_dom"/>
</dbReference>
<dbReference type="GO" id="GO:0006351">
    <property type="term" value="P:DNA-templated transcription"/>
    <property type="evidence" value="ECO:0007669"/>
    <property type="project" value="InterPro"/>
</dbReference>
<dbReference type="GO" id="GO:0000981">
    <property type="term" value="F:DNA-binding transcription factor activity, RNA polymerase II-specific"/>
    <property type="evidence" value="ECO:0007669"/>
    <property type="project" value="InterPro"/>
</dbReference>
<dbReference type="EMBL" id="MU129031">
    <property type="protein sequence ID" value="KAF9509654.1"/>
    <property type="molecule type" value="Genomic_DNA"/>
</dbReference>
<dbReference type="GO" id="GO:0003677">
    <property type="term" value="F:DNA binding"/>
    <property type="evidence" value="ECO:0007669"/>
    <property type="project" value="InterPro"/>
</dbReference>
<keyword evidence="3" id="KW-0805">Transcription regulation</keyword>
<evidence type="ECO:0000259" key="6">
    <source>
        <dbReference type="SMART" id="SM00906"/>
    </source>
</evidence>
<protein>
    <recommendedName>
        <fullName evidence="6">Xylanolytic transcriptional activator regulatory domain-containing protein</fullName>
    </recommendedName>
</protein>
<dbReference type="Pfam" id="PF04082">
    <property type="entry name" value="Fungal_trans"/>
    <property type="match status" value="1"/>
</dbReference>
<keyword evidence="4" id="KW-0804">Transcription</keyword>
<evidence type="ECO:0000256" key="1">
    <source>
        <dbReference type="ARBA" id="ARBA00004123"/>
    </source>
</evidence>
<dbReference type="Proteomes" id="UP000886523">
    <property type="component" value="Unassembled WGS sequence"/>
</dbReference>
<dbReference type="CDD" id="cd12148">
    <property type="entry name" value="fungal_TF_MHR"/>
    <property type="match status" value="1"/>
</dbReference>
<keyword evidence="5" id="KW-0539">Nucleus</keyword>
<dbReference type="PANTHER" id="PTHR47338">
    <property type="entry name" value="ZN(II)2CYS6 TRANSCRIPTION FACTOR (EUROFUNG)-RELATED"/>
    <property type="match status" value="1"/>
</dbReference>
<evidence type="ECO:0000256" key="3">
    <source>
        <dbReference type="ARBA" id="ARBA00023015"/>
    </source>
</evidence>